<accession>A0A2T5PBK1</accession>
<dbReference type="Proteomes" id="UP000244064">
    <property type="component" value="Unassembled WGS sequence"/>
</dbReference>
<proteinExistence type="predicted"/>
<organism evidence="1 2">
    <name type="scientific">Pseudomonas mangrovi</name>
    <dbReference type="NCBI Taxonomy" id="2161748"/>
    <lineage>
        <taxon>Bacteria</taxon>
        <taxon>Pseudomonadati</taxon>
        <taxon>Pseudomonadota</taxon>
        <taxon>Gammaproteobacteria</taxon>
        <taxon>Pseudomonadales</taxon>
        <taxon>Pseudomonadaceae</taxon>
        <taxon>Pseudomonas</taxon>
    </lineage>
</organism>
<dbReference type="EMBL" id="QASN01000011">
    <property type="protein sequence ID" value="PTU75123.1"/>
    <property type="molecule type" value="Genomic_DNA"/>
</dbReference>
<dbReference type="AlphaFoldDB" id="A0A2T5PBK1"/>
<protein>
    <submittedName>
        <fullName evidence="1">Uncharacterized protein</fullName>
    </submittedName>
</protein>
<evidence type="ECO:0000313" key="2">
    <source>
        <dbReference type="Proteomes" id="UP000244064"/>
    </source>
</evidence>
<reference evidence="1 2" key="1">
    <citation type="submission" date="2018-04" db="EMBL/GenBank/DDBJ databases">
        <title>Pseudomonas sp. nov., isolated from mangrove soil.</title>
        <authorList>
            <person name="Chen C."/>
        </authorList>
    </citation>
    <scope>NUCLEOTIDE SEQUENCE [LARGE SCALE GENOMIC DNA]</scope>
    <source>
        <strain evidence="1 2">TC-11</strain>
    </source>
</reference>
<sequence>MQELDYWCWENESGVSEPFNVSALEAVGPYEEFNVDLEKEIFEPFFASLQLKRVSPDVLARIERQRQEACLKHKEYFDRKGKGWVEGDFPDHRRALRLLKSCGYDVEVPPHDGQVLEPNLNNLYR</sequence>
<keyword evidence="2" id="KW-1185">Reference proteome</keyword>
<comment type="caution">
    <text evidence="1">The sequence shown here is derived from an EMBL/GenBank/DDBJ whole genome shotgun (WGS) entry which is preliminary data.</text>
</comment>
<evidence type="ECO:0000313" key="1">
    <source>
        <dbReference type="EMBL" id="PTU75123.1"/>
    </source>
</evidence>
<gene>
    <name evidence="1" type="ORF">DBO85_06115</name>
</gene>
<name>A0A2T5PBK1_9PSED</name>